<protein>
    <recommendedName>
        <fullName evidence="4">Large ribosomal subunit protein uL23m</fullName>
    </recommendedName>
</protein>
<evidence type="ECO:0000256" key="4">
    <source>
        <dbReference type="ARBA" id="ARBA00039977"/>
    </source>
</evidence>
<reference evidence="7" key="1">
    <citation type="submission" date="2019-06" db="EMBL/GenBank/DDBJ databases">
        <title>Draft genome sequence of the griseofulvin-producing fungus Xylaria cubensis strain G536.</title>
        <authorList>
            <person name="Mead M.E."/>
            <person name="Raja H.A."/>
            <person name="Steenwyk J.L."/>
            <person name="Knowles S.L."/>
            <person name="Oberlies N.H."/>
            <person name="Rokas A."/>
        </authorList>
    </citation>
    <scope>NUCLEOTIDE SEQUENCE [LARGE SCALE GENOMIC DNA]</scope>
    <source>
        <strain evidence="7">G536</strain>
    </source>
</reference>
<dbReference type="InterPro" id="IPR013025">
    <property type="entry name" value="Ribosomal_uL23-like"/>
</dbReference>
<comment type="caution">
    <text evidence="6">The sequence shown here is derived from an EMBL/GenBank/DDBJ whole genome shotgun (WGS) entry which is preliminary data.</text>
</comment>
<evidence type="ECO:0000256" key="3">
    <source>
        <dbReference type="ARBA" id="ARBA00023274"/>
    </source>
</evidence>
<sequence>MAAASGAAGALPFRLGTKKVFLPSHSITFLAPRPNQSPTFATFKVPLTFNKFDIRDYLLHAYNTPVLAVRSQVRQRRDIMKHITGRKFRAPPIKTMTVQLTKPFVWPSMPTDTRPWLLAASTRATDEQTARRRMTMQIRKTGVMPLRDERKESLDRKNLRKEAERLLKEGGWTNRRELDPRFSEKGNVKKS</sequence>
<keyword evidence="2" id="KW-0689">Ribosomal protein</keyword>
<dbReference type="SUPFAM" id="SSF54189">
    <property type="entry name" value="Ribosomal proteins S24e, L23 and L15e"/>
    <property type="match status" value="1"/>
</dbReference>
<evidence type="ECO:0000313" key="7">
    <source>
        <dbReference type="Proteomes" id="UP000319160"/>
    </source>
</evidence>
<comment type="similarity">
    <text evidence="1">Belongs to the universal ribosomal protein uL23 family.</text>
</comment>
<dbReference type="Proteomes" id="UP000319160">
    <property type="component" value="Unassembled WGS sequence"/>
</dbReference>
<dbReference type="InterPro" id="IPR012678">
    <property type="entry name" value="Ribosomal_uL23/eL15/eS24_sf"/>
</dbReference>
<dbReference type="InterPro" id="IPR012677">
    <property type="entry name" value="Nucleotide-bd_a/b_plait_sf"/>
</dbReference>
<dbReference type="PANTHER" id="PTHR12059">
    <property type="entry name" value="RIBOSOMAL PROTEIN L23-RELATED"/>
    <property type="match status" value="1"/>
</dbReference>
<dbReference type="EMBL" id="VFLP01000003">
    <property type="protein sequence ID" value="TRX98116.1"/>
    <property type="molecule type" value="Genomic_DNA"/>
</dbReference>
<evidence type="ECO:0000313" key="6">
    <source>
        <dbReference type="EMBL" id="TRX98116.1"/>
    </source>
</evidence>
<feature type="region of interest" description="Disordered" evidence="5">
    <location>
        <begin position="167"/>
        <end position="191"/>
    </location>
</feature>
<gene>
    <name evidence="6" type="ORF">FHL15_000761</name>
</gene>
<dbReference type="OrthoDB" id="275582at2759"/>
<name>A0A553ID49_9PEZI</name>
<dbReference type="GO" id="GO:0032543">
    <property type="term" value="P:mitochondrial translation"/>
    <property type="evidence" value="ECO:0007669"/>
    <property type="project" value="TreeGrafter"/>
</dbReference>
<dbReference type="GO" id="GO:0003735">
    <property type="term" value="F:structural constituent of ribosome"/>
    <property type="evidence" value="ECO:0007669"/>
    <property type="project" value="InterPro"/>
</dbReference>
<dbReference type="Gene3D" id="3.30.70.330">
    <property type="match status" value="1"/>
</dbReference>
<evidence type="ECO:0000256" key="2">
    <source>
        <dbReference type="ARBA" id="ARBA00022980"/>
    </source>
</evidence>
<dbReference type="Pfam" id="PF00276">
    <property type="entry name" value="Ribosomal_L23"/>
    <property type="match status" value="1"/>
</dbReference>
<keyword evidence="7" id="KW-1185">Reference proteome</keyword>
<accession>A0A553ID49</accession>
<keyword evidence="3" id="KW-0687">Ribonucleoprotein</keyword>
<organism evidence="6 7">
    <name type="scientific">Xylaria flabelliformis</name>
    <dbReference type="NCBI Taxonomy" id="2512241"/>
    <lineage>
        <taxon>Eukaryota</taxon>
        <taxon>Fungi</taxon>
        <taxon>Dikarya</taxon>
        <taxon>Ascomycota</taxon>
        <taxon>Pezizomycotina</taxon>
        <taxon>Sordariomycetes</taxon>
        <taxon>Xylariomycetidae</taxon>
        <taxon>Xylariales</taxon>
        <taxon>Xylariaceae</taxon>
        <taxon>Xylaria</taxon>
    </lineage>
</organism>
<dbReference type="PANTHER" id="PTHR12059:SF5">
    <property type="entry name" value="LARGE RIBOSOMAL SUBUNIT PROTEIN UL23M"/>
    <property type="match status" value="1"/>
</dbReference>
<dbReference type="STRING" id="2512241.A0A553ID49"/>
<evidence type="ECO:0000256" key="5">
    <source>
        <dbReference type="SAM" id="MobiDB-lite"/>
    </source>
</evidence>
<dbReference type="GO" id="GO:0005762">
    <property type="term" value="C:mitochondrial large ribosomal subunit"/>
    <property type="evidence" value="ECO:0007669"/>
    <property type="project" value="TreeGrafter"/>
</dbReference>
<proteinExistence type="inferred from homology"/>
<evidence type="ECO:0000256" key="1">
    <source>
        <dbReference type="ARBA" id="ARBA00006700"/>
    </source>
</evidence>
<dbReference type="AlphaFoldDB" id="A0A553ID49"/>